<dbReference type="EC" id="2.3.-.-" evidence="2"/>
<dbReference type="InterPro" id="IPR000182">
    <property type="entry name" value="GNAT_dom"/>
</dbReference>
<proteinExistence type="predicted"/>
<dbReference type="Gene3D" id="3.40.630.30">
    <property type="match status" value="1"/>
</dbReference>
<dbReference type="Pfam" id="PF00583">
    <property type="entry name" value="Acetyltransf_1"/>
    <property type="match status" value="1"/>
</dbReference>
<dbReference type="EMBL" id="JBHSOW010000125">
    <property type="protein sequence ID" value="MFC5653406.1"/>
    <property type="molecule type" value="Genomic_DNA"/>
</dbReference>
<evidence type="ECO:0000313" key="3">
    <source>
        <dbReference type="Proteomes" id="UP001596047"/>
    </source>
</evidence>
<dbReference type="PROSITE" id="PS51186">
    <property type="entry name" value="GNAT"/>
    <property type="match status" value="1"/>
</dbReference>
<comment type="caution">
    <text evidence="2">The sequence shown here is derived from an EMBL/GenBank/DDBJ whole genome shotgun (WGS) entry which is preliminary data.</text>
</comment>
<dbReference type="Proteomes" id="UP001596047">
    <property type="component" value="Unassembled WGS sequence"/>
</dbReference>
<dbReference type="CDD" id="cd04301">
    <property type="entry name" value="NAT_SF"/>
    <property type="match status" value="1"/>
</dbReference>
<keyword evidence="3" id="KW-1185">Reference proteome</keyword>
<name>A0ABW0W5B4_9BACL</name>
<keyword evidence="2" id="KW-0012">Acyltransferase</keyword>
<evidence type="ECO:0000313" key="2">
    <source>
        <dbReference type="EMBL" id="MFC5653406.1"/>
    </source>
</evidence>
<sequence>MIDLKGYHHSGEVMNLLAECMWPDNERLENEYRNYRSDDSRILLGKMMNNQLVGLIGIALLSPGKAELKHISVKQGYRNQGLGKEMLEEIVEKLSLTELAAETDKDAVNFYRRTGFLITSLGEKYPGVERFCCVYRREEP</sequence>
<organism evidence="2 3">
    <name type="scientific">Paenibacillus solisilvae</name>
    <dbReference type="NCBI Taxonomy" id="2486751"/>
    <lineage>
        <taxon>Bacteria</taxon>
        <taxon>Bacillati</taxon>
        <taxon>Bacillota</taxon>
        <taxon>Bacilli</taxon>
        <taxon>Bacillales</taxon>
        <taxon>Paenibacillaceae</taxon>
        <taxon>Paenibacillus</taxon>
    </lineage>
</organism>
<dbReference type="GO" id="GO:0016746">
    <property type="term" value="F:acyltransferase activity"/>
    <property type="evidence" value="ECO:0007669"/>
    <property type="project" value="UniProtKB-KW"/>
</dbReference>
<reference evidence="3" key="1">
    <citation type="journal article" date="2019" name="Int. J. Syst. Evol. Microbiol.">
        <title>The Global Catalogue of Microorganisms (GCM) 10K type strain sequencing project: providing services to taxonomists for standard genome sequencing and annotation.</title>
        <authorList>
            <consortium name="The Broad Institute Genomics Platform"/>
            <consortium name="The Broad Institute Genome Sequencing Center for Infectious Disease"/>
            <person name="Wu L."/>
            <person name="Ma J."/>
        </authorList>
    </citation>
    <scope>NUCLEOTIDE SEQUENCE [LARGE SCALE GENOMIC DNA]</scope>
    <source>
        <strain evidence="3">CGMCC 1.3240</strain>
    </source>
</reference>
<keyword evidence="2" id="KW-0808">Transferase</keyword>
<evidence type="ECO:0000259" key="1">
    <source>
        <dbReference type="PROSITE" id="PS51186"/>
    </source>
</evidence>
<dbReference type="RefSeq" id="WP_379192060.1">
    <property type="nucleotide sequence ID" value="NZ_JBHSOW010000125.1"/>
</dbReference>
<dbReference type="SUPFAM" id="SSF55729">
    <property type="entry name" value="Acyl-CoA N-acyltransferases (Nat)"/>
    <property type="match status" value="1"/>
</dbReference>
<accession>A0ABW0W5B4</accession>
<protein>
    <submittedName>
        <fullName evidence="2">GNAT family N-acetyltransferase</fullName>
        <ecNumber evidence="2">2.3.-.-</ecNumber>
    </submittedName>
</protein>
<dbReference type="InterPro" id="IPR016181">
    <property type="entry name" value="Acyl_CoA_acyltransferase"/>
</dbReference>
<feature type="domain" description="N-acetyltransferase" evidence="1">
    <location>
        <begin position="1"/>
        <end position="140"/>
    </location>
</feature>
<gene>
    <name evidence="2" type="ORF">ACFPYJ_30675</name>
</gene>